<dbReference type="EMBL" id="BMAW01104658">
    <property type="protein sequence ID" value="GFT15674.1"/>
    <property type="molecule type" value="Genomic_DNA"/>
</dbReference>
<evidence type="ECO:0000256" key="6">
    <source>
        <dbReference type="ARBA" id="ARBA00023136"/>
    </source>
</evidence>
<name>A0A8X6NJ56_NEPPI</name>
<evidence type="ECO:0000256" key="5">
    <source>
        <dbReference type="ARBA" id="ARBA00022989"/>
    </source>
</evidence>
<dbReference type="OrthoDB" id="6136301at2759"/>
<dbReference type="AlphaFoldDB" id="A0A8X6NJ56"/>
<comment type="subcellular location">
    <subcellularLocation>
        <location evidence="1">Cell membrane</location>
        <topology evidence="1">Multi-pass membrane protein</topology>
    </subcellularLocation>
    <subcellularLocation>
        <location evidence="7">Membrane</location>
        <topology evidence="7">Multi-pass membrane protein</topology>
    </subcellularLocation>
</comment>
<dbReference type="GO" id="GO:1902742">
    <property type="term" value="P:apoptotic process involved in development"/>
    <property type="evidence" value="ECO:0007669"/>
    <property type="project" value="TreeGrafter"/>
</dbReference>
<feature type="transmembrane region" description="Helical" evidence="7">
    <location>
        <begin position="83"/>
        <end position="107"/>
    </location>
</feature>
<keyword evidence="5 7" id="KW-1133">Transmembrane helix</keyword>
<dbReference type="GO" id="GO:0005886">
    <property type="term" value="C:plasma membrane"/>
    <property type="evidence" value="ECO:0007669"/>
    <property type="project" value="UniProtKB-SubCell"/>
</dbReference>
<evidence type="ECO:0000256" key="4">
    <source>
        <dbReference type="ARBA" id="ARBA00022692"/>
    </source>
</evidence>
<comment type="caution">
    <text evidence="8">The sequence shown here is derived from an EMBL/GenBank/DDBJ whole genome shotgun (WGS) entry which is preliminary data.</text>
</comment>
<evidence type="ECO:0000256" key="2">
    <source>
        <dbReference type="ARBA" id="ARBA00008789"/>
    </source>
</evidence>
<keyword evidence="3" id="KW-1003">Cell membrane</keyword>
<dbReference type="InterPro" id="IPR018629">
    <property type="entry name" value="XK-rel"/>
</dbReference>
<feature type="transmembrane region" description="Helical" evidence="7">
    <location>
        <begin position="277"/>
        <end position="302"/>
    </location>
</feature>
<dbReference type="GO" id="GO:0070782">
    <property type="term" value="P:phosphatidylserine exposure on apoptotic cell surface"/>
    <property type="evidence" value="ECO:0007669"/>
    <property type="project" value="TreeGrafter"/>
</dbReference>
<organism evidence="8 9">
    <name type="scientific">Nephila pilipes</name>
    <name type="common">Giant wood spider</name>
    <name type="synonym">Nephila maculata</name>
    <dbReference type="NCBI Taxonomy" id="299642"/>
    <lineage>
        <taxon>Eukaryota</taxon>
        <taxon>Metazoa</taxon>
        <taxon>Ecdysozoa</taxon>
        <taxon>Arthropoda</taxon>
        <taxon>Chelicerata</taxon>
        <taxon>Arachnida</taxon>
        <taxon>Araneae</taxon>
        <taxon>Araneomorphae</taxon>
        <taxon>Entelegynae</taxon>
        <taxon>Araneoidea</taxon>
        <taxon>Nephilidae</taxon>
        <taxon>Nephila</taxon>
    </lineage>
</organism>
<dbReference type="PANTHER" id="PTHR16024">
    <property type="entry name" value="XK-RELATED PROTEIN"/>
    <property type="match status" value="1"/>
</dbReference>
<feature type="transmembrane region" description="Helical" evidence="7">
    <location>
        <begin position="343"/>
        <end position="360"/>
    </location>
</feature>
<keyword evidence="6 7" id="KW-0472">Membrane</keyword>
<dbReference type="GO" id="GO:0043652">
    <property type="term" value="P:engulfment of apoptotic cell"/>
    <property type="evidence" value="ECO:0007669"/>
    <property type="project" value="TreeGrafter"/>
</dbReference>
<accession>A0A8X6NJ56</accession>
<dbReference type="InterPro" id="IPR050895">
    <property type="entry name" value="XK-related_scramblase"/>
</dbReference>
<keyword evidence="9" id="KW-1185">Reference proteome</keyword>
<evidence type="ECO:0000256" key="1">
    <source>
        <dbReference type="ARBA" id="ARBA00004651"/>
    </source>
</evidence>
<gene>
    <name evidence="8" type="primary">xkr6</name>
    <name evidence="8" type="ORF">NPIL_397521</name>
</gene>
<dbReference type="Proteomes" id="UP000887013">
    <property type="component" value="Unassembled WGS sequence"/>
</dbReference>
<dbReference type="InterPro" id="IPR005312">
    <property type="entry name" value="DUF1759"/>
</dbReference>
<protein>
    <recommendedName>
        <fullName evidence="7">XK-related protein</fullName>
    </recommendedName>
</protein>
<proteinExistence type="inferred from homology"/>
<keyword evidence="4 7" id="KW-0812">Transmembrane</keyword>
<dbReference type="Pfam" id="PF03564">
    <property type="entry name" value="DUF1759"/>
    <property type="match status" value="1"/>
</dbReference>
<dbReference type="PANTHER" id="PTHR16024:SF10">
    <property type="entry name" value="XK-RELATED PROTEIN"/>
    <property type="match status" value="1"/>
</dbReference>
<sequence length="532" mass="61355">MKHLELRRRLLVGSDAELQHGSYDNADHRASFSKLESELLRKDEEPVGILSVMMTGVTLFSYCMDVASSAVLCYWLFDVARWWWWMTLGPLLISLLIVNAFSMRWYIHDAQEDKEHLLDVTPAHWVMRGAFHLVLLGPVIRYAELFLYGLHTCDRKDPKRHQYRLMFLQEDRDVCLLTLVGSFVKSAPQLVLQMYILVQNRIPLNMHTMNAQAVNLVSALVELSLAQSAYHRARRRAAPFKQNMSKIGTGIQFFSHCCVIASRVMALASFASVFGHWIFTFCVIHWCLMTVWLIILKTSFCVSSTGHPRPVEEFIFNIVIGVIYVFCFVNVKDEPTRWKYATYYFIIWIENLVLVILWYLRADPDLWFRVPLLVSVISTKIKSEARELVESFPITNENYPLAIESLTERYGRKELLIDFYVRELLRLVLNNATKKKQDSLSGLYNKLSTQLRALSSLGVTTDQCGVILYPLVESSLPTHILRSFERQRKNIDSEQSISTLDAIVSFLKSEVQSEEKIKLSRSEILPYGNGNG</sequence>
<dbReference type="Pfam" id="PF09815">
    <property type="entry name" value="XK-related"/>
    <property type="match status" value="1"/>
</dbReference>
<evidence type="ECO:0000313" key="9">
    <source>
        <dbReference type="Proteomes" id="UP000887013"/>
    </source>
</evidence>
<feature type="transmembrane region" description="Helical" evidence="7">
    <location>
        <begin position="314"/>
        <end position="331"/>
    </location>
</feature>
<feature type="transmembrane region" description="Helical" evidence="7">
    <location>
        <begin position="47"/>
        <end position="77"/>
    </location>
</feature>
<reference evidence="8" key="1">
    <citation type="submission" date="2020-08" db="EMBL/GenBank/DDBJ databases">
        <title>Multicomponent nature underlies the extraordinary mechanical properties of spider dragline silk.</title>
        <authorList>
            <person name="Kono N."/>
            <person name="Nakamura H."/>
            <person name="Mori M."/>
            <person name="Yoshida Y."/>
            <person name="Ohtoshi R."/>
            <person name="Malay A.D."/>
            <person name="Moran D.A.P."/>
            <person name="Tomita M."/>
            <person name="Numata K."/>
            <person name="Arakawa K."/>
        </authorList>
    </citation>
    <scope>NUCLEOTIDE SEQUENCE</scope>
</reference>
<evidence type="ECO:0000256" key="3">
    <source>
        <dbReference type="ARBA" id="ARBA00022475"/>
    </source>
</evidence>
<evidence type="ECO:0000313" key="8">
    <source>
        <dbReference type="EMBL" id="GFT15674.1"/>
    </source>
</evidence>
<comment type="similarity">
    <text evidence="2 7">Belongs to the XK family.</text>
</comment>
<evidence type="ECO:0000256" key="7">
    <source>
        <dbReference type="RuleBase" id="RU910716"/>
    </source>
</evidence>